<name>A0A926ZHM7_9CYAN</name>
<evidence type="ECO:0000313" key="1">
    <source>
        <dbReference type="EMBL" id="MBD2183458.1"/>
    </source>
</evidence>
<organism evidence="1 2">
    <name type="scientific">Aerosakkonema funiforme FACHB-1375</name>
    <dbReference type="NCBI Taxonomy" id="2949571"/>
    <lineage>
        <taxon>Bacteria</taxon>
        <taxon>Bacillati</taxon>
        <taxon>Cyanobacteriota</taxon>
        <taxon>Cyanophyceae</taxon>
        <taxon>Oscillatoriophycideae</taxon>
        <taxon>Aerosakkonematales</taxon>
        <taxon>Aerosakkonemataceae</taxon>
        <taxon>Aerosakkonema</taxon>
    </lineage>
</organism>
<dbReference type="AlphaFoldDB" id="A0A926ZHM7"/>
<sequence>MQQGLEQGERRGKLKTVPILLATGLTVNKIAEVLGLSVEEVRQAAQQESSN</sequence>
<dbReference type="RefSeq" id="WP_190467810.1">
    <property type="nucleotide sequence ID" value="NZ_JACJPW010000055.1"/>
</dbReference>
<dbReference type="EMBL" id="JACJPW010000055">
    <property type="protein sequence ID" value="MBD2183458.1"/>
    <property type="molecule type" value="Genomic_DNA"/>
</dbReference>
<accession>A0A926ZHM7</accession>
<evidence type="ECO:0000313" key="2">
    <source>
        <dbReference type="Proteomes" id="UP000641646"/>
    </source>
</evidence>
<gene>
    <name evidence="1" type="ORF">H6G03_20750</name>
</gene>
<reference evidence="1" key="2">
    <citation type="submission" date="2020-08" db="EMBL/GenBank/DDBJ databases">
        <authorList>
            <person name="Chen M."/>
            <person name="Teng W."/>
            <person name="Zhao L."/>
            <person name="Hu C."/>
            <person name="Zhou Y."/>
            <person name="Han B."/>
            <person name="Song L."/>
            <person name="Shu W."/>
        </authorList>
    </citation>
    <scope>NUCLEOTIDE SEQUENCE</scope>
    <source>
        <strain evidence="1">FACHB-1375</strain>
    </source>
</reference>
<dbReference type="Proteomes" id="UP000641646">
    <property type="component" value="Unassembled WGS sequence"/>
</dbReference>
<reference evidence="1" key="1">
    <citation type="journal article" date="2015" name="ISME J.">
        <title>Draft Genome Sequence of Streptomyces incarnatus NRRL8089, which Produces the Nucleoside Antibiotic Sinefungin.</title>
        <authorList>
            <person name="Oshima K."/>
            <person name="Hattori M."/>
            <person name="Shimizu H."/>
            <person name="Fukuda K."/>
            <person name="Nemoto M."/>
            <person name="Inagaki K."/>
            <person name="Tamura T."/>
        </authorList>
    </citation>
    <scope>NUCLEOTIDE SEQUENCE</scope>
    <source>
        <strain evidence="1">FACHB-1375</strain>
    </source>
</reference>
<keyword evidence="2" id="KW-1185">Reference proteome</keyword>
<proteinExistence type="predicted"/>
<protein>
    <submittedName>
        <fullName evidence="1">Uncharacterized protein</fullName>
    </submittedName>
</protein>
<comment type="caution">
    <text evidence="1">The sequence shown here is derived from an EMBL/GenBank/DDBJ whole genome shotgun (WGS) entry which is preliminary data.</text>
</comment>